<evidence type="ECO:0000313" key="4">
    <source>
        <dbReference type="Proteomes" id="UP000236742"/>
    </source>
</evidence>
<keyword evidence="3" id="KW-0670">Pyruvate</keyword>
<accession>A0A1H5ZET2</accession>
<dbReference type="CDD" id="cd01448">
    <property type="entry name" value="TST_Repeat_1"/>
    <property type="match status" value="1"/>
</dbReference>
<dbReference type="InterPro" id="IPR001763">
    <property type="entry name" value="Rhodanese-like_dom"/>
</dbReference>
<dbReference type="Proteomes" id="UP000236742">
    <property type="component" value="Unassembled WGS sequence"/>
</dbReference>
<evidence type="ECO:0000256" key="1">
    <source>
        <dbReference type="ARBA" id="ARBA00022737"/>
    </source>
</evidence>
<dbReference type="InterPro" id="IPR036873">
    <property type="entry name" value="Rhodanese-like_dom_sf"/>
</dbReference>
<evidence type="ECO:0000259" key="2">
    <source>
        <dbReference type="PROSITE" id="PS50206"/>
    </source>
</evidence>
<dbReference type="GO" id="GO:0016740">
    <property type="term" value="F:transferase activity"/>
    <property type="evidence" value="ECO:0007669"/>
    <property type="project" value="UniProtKB-KW"/>
</dbReference>
<keyword evidence="1" id="KW-0677">Repeat</keyword>
<dbReference type="PROSITE" id="PS50206">
    <property type="entry name" value="RHODANESE_3"/>
    <property type="match status" value="2"/>
</dbReference>
<dbReference type="SMART" id="SM00450">
    <property type="entry name" value="RHOD"/>
    <property type="match status" value="2"/>
</dbReference>
<keyword evidence="3" id="KW-0808">Transferase</keyword>
<dbReference type="EMBL" id="FNVD01000036">
    <property type="protein sequence ID" value="SEG34137.1"/>
    <property type="molecule type" value="Genomic_DNA"/>
</dbReference>
<dbReference type="PANTHER" id="PTHR43855:SF1">
    <property type="entry name" value="THIOSULFATE SULFURTRANSFERASE"/>
    <property type="match status" value="1"/>
</dbReference>
<dbReference type="PANTHER" id="PTHR43855">
    <property type="entry name" value="THIOSULFATE SULFURTRANSFERASE"/>
    <property type="match status" value="1"/>
</dbReference>
<reference evidence="3 4" key="1">
    <citation type="submission" date="2016-10" db="EMBL/GenBank/DDBJ databases">
        <authorList>
            <person name="de Groot N.N."/>
        </authorList>
    </citation>
    <scope>NUCLEOTIDE SEQUENCE [LARGE SCALE GENOMIC DNA]</scope>
    <source>
        <strain evidence="3 4">DSM 23413</strain>
    </source>
</reference>
<feature type="domain" description="Rhodanese" evidence="2">
    <location>
        <begin position="40"/>
        <end position="158"/>
    </location>
</feature>
<dbReference type="OrthoDB" id="9781034at2"/>
<evidence type="ECO:0000313" key="3">
    <source>
        <dbReference type="EMBL" id="SEG34137.1"/>
    </source>
</evidence>
<name>A0A1H5ZET2_9RHOB</name>
<protein>
    <submittedName>
        <fullName evidence="3">Thiosulfate/3-mercaptopyruvate sulfurtransferase</fullName>
    </submittedName>
</protein>
<feature type="domain" description="Rhodanese" evidence="2">
    <location>
        <begin position="217"/>
        <end position="306"/>
    </location>
</feature>
<organism evidence="3 4">
    <name type="scientific">Jhaorihella thermophila</name>
    <dbReference type="NCBI Taxonomy" id="488547"/>
    <lineage>
        <taxon>Bacteria</taxon>
        <taxon>Pseudomonadati</taxon>
        <taxon>Pseudomonadota</taxon>
        <taxon>Alphaproteobacteria</taxon>
        <taxon>Rhodobacterales</taxon>
        <taxon>Paracoccaceae</taxon>
        <taxon>Jhaorihella</taxon>
    </lineage>
</organism>
<proteinExistence type="predicted"/>
<keyword evidence="4" id="KW-1185">Reference proteome</keyword>
<dbReference type="SUPFAM" id="SSF52821">
    <property type="entry name" value="Rhodanese/Cell cycle control phosphatase"/>
    <property type="match status" value="2"/>
</dbReference>
<dbReference type="RefSeq" id="WP_146064259.1">
    <property type="nucleotide sequence ID" value="NZ_FNVD01000036.1"/>
</dbReference>
<dbReference type="Pfam" id="PF00581">
    <property type="entry name" value="Rhodanese"/>
    <property type="match status" value="2"/>
</dbReference>
<dbReference type="AlphaFoldDB" id="A0A1H5ZET2"/>
<dbReference type="InterPro" id="IPR051126">
    <property type="entry name" value="Thiosulfate_sulfurtransferase"/>
</dbReference>
<dbReference type="Gene3D" id="3.40.250.10">
    <property type="entry name" value="Rhodanese-like domain"/>
    <property type="match status" value="2"/>
</dbReference>
<gene>
    <name evidence="3" type="ORF">SAMN05421751_1362</name>
</gene>
<sequence>MTTPNRIARLFVFLAGVVLGSSVRADLPGPLVDTAWLASHRDAVAVVDVRYNSEAFMELGHIPGAVFIDWHDIRATRIEDGVELVGMLPGPEDFAQLMRRAGISDGTQVVIVNGGRNSAQVTAAARLYWQLKYYGHDAVALLDGGKAAWKQAGLPISHDAPVAPPPGTFAIGDGRPEFLATLADVDTALDTGSAALYDAREFGPYFGLYHSATVTTGGHIPGAGFAPSDAFLTPGPVKRFLDDTTLRRAMTGLGADGPAIVYCNCNTGHFAAGTWFALHELAGNSQVSLYDGSMNEWTRRGRPVVAFSME</sequence>